<reference evidence="2" key="1">
    <citation type="submission" date="2018-11" db="EMBL/GenBank/DDBJ databases">
        <authorList>
            <consortium name="Genoscope - CEA"/>
            <person name="William W."/>
        </authorList>
    </citation>
    <scope>NUCLEOTIDE SEQUENCE</scope>
</reference>
<sequence length="104" mass="11824">MIQLNVALYKTLKKKKKDQKISGLILDVVSDTIIIARKFVLDPLKTILESAFELFLRGKEVIRSDSLLPLYLRICVDARTIEAIGVQQIGWVMKHGFKNNGVRV</sequence>
<dbReference type="EMBL" id="LS974625">
    <property type="protein sequence ID" value="CAG7862687.1"/>
    <property type="molecule type" value="Genomic_DNA"/>
</dbReference>
<gene>
    <name evidence="2" type="ORF">BRAA09T38470Z</name>
    <name evidence="1" type="ORF">BRAPAZ1V2_A09P31540.2</name>
</gene>
<protein>
    <submittedName>
        <fullName evidence="1">Uncharacterized protein</fullName>
    </submittedName>
</protein>
<dbReference type="Proteomes" id="UP000694005">
    <property type="component" value="Chromosome A09"/>
</dbReference>
<proteinExistence type="predicted"/>
<dbReference type="EMBL" id="LR031568">
    <property type="protein sequence ID" value="VDC60859.1"/>
    <property type="molecule type" value="Genomic_DNA"/>
</dbReference>
<dbReference type="AlphaFoldDB" id="A0A3P5Y114"/>
<organism evidence="2">
    <name type="scientific">Brassica campestris</name>
    <name type="common">Field mustard</name>
    <dbReference type="NCBI Taxonomy" id="3711"/>
    <lineage>
        <taxon>Eukaryota</taxon>
        <taxon>Viridiplantae</taxon>
        <taxon>Streptophyta</taxon>
        <taxon>Embryophyta</taxon>
        <taxon>Tracheophyta</taxon>
        <taxon>Spermatophyta</taxon>
        <taxon>Magnoliopsida</taxon>
        <taxon>eudicotyledons</taxon>
        <taxon>Gunneridae</taxon>
        <taxon>Pentapetalae</taxon>
        <taxon>rosids</taxon>
        <taxon>malvids</taxon>
        <taxon>Brassicales</taxon>
        <taxon>Brassicaceae</taxon>
        <taxon>Brassiceae</taxon>
        <taxon>Brassica</taxon>
    </lineage>
</organism>
<accession>A0A3P5Y114</accession>
<evidence type="ECO:0000313" key="1">
    <source>
        <dbReference type="EMBL" id="CAG7862687.1"/>
    </source>
</evidence>
<name>A0A3P5Y114_BRACM</name>
<dbReference type="Gramene" id="A09p31540.2_BraZ1">
    <property type="protein sequence ID" value="A09p31540.2_BraZ1.CDS"/>
    <property type="gene ID" value="A09g31540.2_BraZ1"/>
</dbReference>
<evidence type="ECO:0000313" key="2">
    <source>
        <dbReference type="EMBL" id="VDC60859.1"/>
    </source>
</evidence>